<evidence type="ECO:0000313" key="3">
    <source>
        <dbReference type="EMBL" id="CAF1013056.1"/>
    </source>
</evidence>
<dbReference type="EMBL" id="CAJOBC010003452">
    <property type="protein sequence ID" value="CAF3784447.1"/>
    <property type="molecule type" value="Genomic_DNA"/>
</dbReference>
<dbReference type="SUPFAM" id="SSF49899">
    <property type="entry name" value="Concanavalin A-like lectins/glucanases"/>
    <property type="match status" value="1"/>
</dbReference>
<dbReference type="InterPro" id="IPR013320">
    <property type="entry name" value="ConA-like_dom_sf"/>
</dbReference>
<keyword evidence="2" id="KW-0812">Transmembrane</keyword>
<sequence>MPTIIVTAAGNTAEKSTAGKHGGTTTTVTTTSAVTKETTATKENTSHHHRISRVSRRSLRKSVGSEKSILFSSVIADTAGTTTSAQLTREMGYSTITTTNLVNETTTNHLQPTPQNHHTSITRVSRRSSISIRKSMEEDVAATPITTTPTKLNDIILLSNNNELTYGVGTPPALRGTPAATAGGAERDKNYSNQNSKTKLSSESASSKELKKKVLRDRLKDNDKVKNQATKNIRRLFKSSTLCCCATITGLLVAGLIGAVAAVITLARPAAASTMTTTIAPTLTITTNTTIAPTLTITANTTTTTGSTSPATAATTTSSTITITTSTTSTTTIRTTTTSTTTTSTTSTTLTSTSTTSATTTTTCSPVFSNSNLVAYFPLDSSPSYLTDASASLTATANGVTVVAGERNQSLSFTGVIDSYFQVSGLTSLGTPNTPFSISLYINPNALAGTIVHISQLQSGTGAWCLPFIGFASTQQLAVQIWGGSTADYALGPIPPVNSWTHVVQTWSTSSGLNIYINGSLYGTNSGATAYGASGVDDFLTLASTLQAIPYPANGCSTTGVLGGLGYYNGYVDELRIYSRELTALEIIVVGADKGGKVVALDVEEYKTKIKAKLSTNTYEIVRSKPDPAKKIHEELSELVKSLKKVKAISNRQGKIFLKQKQLPM</sequence>
<feature type="compositionally biased region" description="Polar residues" evidence="1">
    <location>
        <begin position="109"/>
        <end position="119"/>
    </location>
</feature>
<feature type="transmembrane region" description="Helical" evidence="2">
    <location>
        <begin position="241"/>
        <end position="267"/>
    </location>
</feature>
<reference evidence="3" key="1">
    <citation type="submission" date="2021-02" db="EMBL/GenBank/DDBJ databases">
        <authorList>
            <person name="Nowell W R."/>
        </authorList>
    </citation>
    <scope>NUCLEOTIDE SEQUENCE</scope>
</reference>
<protein>
    <submittedName>
        <fullName evidence="3">Uncharacterized protein</fullName>
    </submittedName>
</protein>
<dbReference type="OrthoDB" id="10008564at2759"/>
<keyword evidence="2" id="KW-0472">Membrane</keyword>
<accession>A0A814HRU6</accession>
<comment type="caution">
    <text evidence="3">The sequence shown here is derived from an EMBL/GenBank/DDBJ whole genome shotgun (WGS) entry which is preliminary data.</text>
</comment>
<keyword evidence="5" id="KW-1185">Reference proteome</keyword>
<dbReference type="AlphaFoldDB" id="A0A814HRU6"/>
<name>A0A814HRU6_9BILA</name>
<evidence type="ECO:0000256" key="1">
    <source>
        <dbReference type="SAM" id="MobiDB-lite"/>
    </source>
</evidence>
<feature type="compositionally biased region" description="Low complexity" evidence="1">
    <location>
        <begin position="196"/>
        <end position="207"/>
    </location>
</feature>
<organism evidence="3 5">
    <name type="scientific">Didymodactylos carnosus</name>
    <dbReference type="NCBI Taxonomy" id="1234261"/>
    <lineage>
        <taxon>Eukaryota</taxon>
        <taxon>Metazoa</taxon>
        <taxon>Spiralia</taxon>
        <taxon>Gnathifera</taxon>
        <taxon>Rotifera</taxon>
        <taxon>Eurotatoria</taxon>
        <taxon>Bdelloidea</taxon>
        <taxon>Philodinida</taxon>
        <taxon>Philodinidae</taxon>
        <taxon>Didymodactylos</taxon>
    </lineage>
</organism>
<feature type="region of interest" description="Disordered" evidence="1">
    <location>
        <begin position="169"/>
        <end position="210"/>
    </location>
</feature>
<proteinExistence type="predicted"/>
<dbReference type="Proteomes" id="UP000663829">
    <property type="component" value="Unassembled WGS sequence"/>
</dbReference>
<gene>
    <name evidence="3" type="ORF">GPM918_LOCUS14369</name>
    <name evidence="4" type="ORF">SRO942_LOCUS14369</name>
</gene>
<dbReference type="EMBL" id="CAJNOQ010003452">
    <property type="protein sequence ID" value="CAF1013056.1"/>
    <property type="molecule type" value="Genomic_DNA"/>
</dbReference>
<feature type="non-terminal residue" evidence="3">
    <location>
        <position position="665"/>
    </location>
</feature>
<feature type="region of interest" description="Disordered" evidence="1">
    <location>
        <begin position="106"/>
        <end position="128"/>
    </location>
</feature>
<feature type="region of interest" description="Disordered" evidence="1">
    <location>
        <begin position="337"/>
        <end position="356"/>
    </location>
</feature>
<evidence type="ECO:0000313" key="5">
    <source>
        <dbReference type="Proteomes" id="UP000663829"/>
    </source>
</evidence>
<feature type="region of interest" description="Disordered" evidence="1">
    <location>
        <begin position="1"/>
        <end position="59"/>
    </location>
</feature>
<dbReference type="Gene3D" id="2.60.120.200">
    <property type="match status" value="1"/>
</dbReference>
<keyword evidence="2" id="KW-1133">Transmembrane helix</keyword>
<feature type="compositionally biased region" description="Basic residues" evidence="1">
    <location>
        <begin position="47"/>
        <end position="59"/>
    </location>
</feature>
<feature type="compositionally biased region" description="Low complexity" evidence="1">
    <location>
        <begin position="24"/>
        <end position="43"/>
    </location>
</feature>
<dbReference type="Pfam" id="PF13385">
    <property type="entry name" value="Laminin_G_3"/>
    <property type="match status" value="1"/>
</dbReference>
<evidence type="ECO:0000256" key="2">
    <source>
        <dbReference type="SAM" id="Phobius"/>
    </source>
</evidence>
<evidence type="ECO:0000313" key="4">
    <source>
        <dbReference type="EMBL" id="CAF3784447.1"/>
    </source>
</evidence>
<dbReference type="Proteomes" id="UP000681722">
    <property type="component" value="Unassembled WGS sequence"/>
</dbReference>